<gene>
    <name evidence="1" type="ORF">E2C01_007462</name>
</gene>
<organism evidence="1 2">
    <name type="scientific">Portunus trituberculatus</name>
    <name type="common">Swimming crab</name>
    <name type="synonym">Neptunus trituberculatus</name>
    <dbReference type="NCBI Taxonomy" id="210409"/>
    <lineage>
        <taxon>Eukaryota</taxon>
        <taxon>Metazoa</taxon>
        <taxon>Ecdysozoa</taxon>
        <taxon>Arthropoda</taxon>
        <taxon>Crustacea</taxon>
        <taxon>Multicrustacea</taxon>
        <taxon>Malacostraca</taxon>
        <taxon>Eumalacostraca</taxon>
        <taxon>Eucarida</taxon>
        <taxon>Decapoda</taxon>
        <taxon>Pleocyemata</taxon>
        <taxon>Brachyura</taxon>
        <taxon>Eubrachyura</taxon>
        <taxon>Portunoidea</taxon>
        <taxon>Portunidae</taxon>
        <taxon>Portuninae</taxon>
        <taxon>Portunus</taxon>
    </lineage>
</organism>
<dbReference type="Proteomes" id="UP000324222">
    <property type="component" value="Unassembled WGS sequence"/>
</dbReference>
<evidence type="ECO:0000313" key="1">
    <source>
        <dbReference type="EMBL" id="MPC14692.1"/>
    </source>
</evidence>
<proteinExistence type="predicted"/>
<dbReference type="OrthoDB" id="6351407at2759"/>
<dbReference type="EMBL" id="VSRR010000372">
    <property type="protein sequence ID" value="MPC14692.1"/>
    <property type="molecule type" value="Genomic_DNA"/>
</dbReference>
<accession>A0A5B7CY95</accession>
<name>A0A5B7CY95_PORTR</name>
<comment type="caution">
    <text evidence="1">The sequence shown here is derived from an EMBL/GenBank/DDBJ whole genome shotgun (WGS) entry which is preliminary data.</text>
</comment>
<reference evidence="1 2" key="1">
    <citation type="submission" date="2019-05" db="EMBL/GenBank/DDBJ databases">
        <title>Another draft genome of Portunus trituberculatus and its Hox gene families provides insights of decapod evolution.</title>
        <authorList>
            <person name="Jeong J.-H."/>
            <person name="Song I."/>
            <person name="Kim S."/>
            <person name="Choi T."/>
            <person name="Kim D."/>
            <person name="Ryu S."/>
            <person name="Kim W."/>
        </authorList>
    </citation>
    <scope>NUCLEOTIDE SEQUENCE [LARGE SCALE GENOMIC DNA]</scope>
    <source>
        <tissue evidence="1">Muscle</tissue>
    </source>
</reference>
<evidence type="ECO:0000313" key="2">
    <source>
        <dbReference type="Proteomes" id="UP000324222"/>
    </source>
</evidence>
<protein>
    <submittedName>
        <fullName evidence="1">Uncharacterized protein</fullName>
    </submittedName>
</protein>
<dbReference type="AlphaFoldDB" id="A0A5B7CY95"/>
<sequence>MVLITWTLNDCPITGQEYQRGHLQYVLGGTGNKHTLEVPVTSMMQAGRIAIIAENPVGKAVSAAALNMIGTVERGAMYHFSCAVILIQEE</sequence>
<keyword evidence="2" id="KW-1185">Reference proteome</keyword>